<dbReference type="SUPFAM" id="SSF46626">
    <property type="entry name" value="Cytochrome c"/>
    <property type="match status" value="1"/>
</dbReference>
<dbReference type="EMBL" id="JAIFZM010000015">
    <property type="protein sequence ID" value="MCG3420562.1"/>
    <property type="molecule type" value="Genomic_DNA"/>
</dbReference>
<evidence type="ECO:0000256" key="8">
    <source>
        <dbReference type="SAM" id="MobiDB-lite"/>
    </source>
</evidence>
<keyword evidence="4" id="KW-0249">Electron transport</keyword>
<reference evidence="11 12" key="1">
    <citation type="journal article" date="2022" name="Evol. Bioinform. Online">
        <title>Draft Genome Sequence of Oceanobacillus jordanicus Strain GSFE11, a Halotolerant Plant Growth-Promoting Bacterial Endophyte Isolated From the Jordan Valley.</title>
        <authorList>
            <person name="Alhindi T."/>
            <person name="Albdaiwi R."/>
        </authorList>
    </citation>
    <scope>NUCLEOTIDE SEQUENCE [LARGE SCALE GENOMIC DNA]</scope>
    <source>
        <strain evidence="11 12">GSFE11</strain>
    </source>
</reference>
<keyword evidence="2 6" id="KW-0349">Heme</keyword>
<gene>
    <name evidence="11" type="ORF">K3T81_15555</name>
</gene>
<evidence type="ECO:0000313" key="12">
    <source>
        <dbReference type="Proteomes" id="UP001199631"/>
    </source>
</evidence>
<feature type="domain" description="Cytochrome c" evidence="10">
    <location>
        <begin position="50"/>
        <end position="123"/>
    </location>
</feature>
<accession>A0AAW5B8L6</accession>
<dbReference type="Pfam" id="PF13442">
    <property type="entry name" value="Cytochrome_CBB3"/>
    <property type="match status" value="1"/>
</dbReference>
<dbReference type="PROSITE" id="PS51257">
    <property type="entry name" value="PROKAR_LIPOPROTEIN"/>
    <property type="match status" value="1"/>
</dbReference>
<comment type="PTM">
    <text evidence="6">Binds 1 heme c group covalently per subunit.</text>
</comment>
<evidence type="ECO:0000256" key="6">
    <source>
        <dbReference type="PIRSR" id="PIRSR000025-1"/>
    </source>
</evidence>
<dbReference type="PIRSF" id="PIRSF000025">
    <property type="entry name" value="Cytc_Bsub_c550"/>
    <property type="match status" value="1"/>
</dbReference>
<feature type="binding site" description="covalent" evidence="6">
    <location>
        <position position="66"/>
    </location>
    <ligand>
        <name>heme c</name>
        <dbReference type="ChEBI" id="CHEBI:61717"/>
    </ligand>
</feature>
<feature type="binding site" description="axial binding residue" evidence="7">
    <location>
        <position position="67"/>
    </location>
    <ligand>
        <name>heme c</name>
        <dbReference type="ChEBI" id="CHEBI:61717"/>
    </ligand>
    <ligandPart>
        <name>Fe</name>
        <dbReference type="ChEBI" id="CHEBI:18248"/>
    </ligandPart>
</feature>
<keyword evidence="1" id="KW-0813">Transport</keyword>
<comment type="caution">
    <text evidence="11">The sequence shown here is derived from an EMBL/GenBank/DDBJ whole genome shotgun (WGS) entry which is preliminary data.</text>
</comment>
<dbReference type="InterPro" id="IPR036909">
    <property type="entry name" value="Cyt_c-like_dom_sf"/>
</dbReference>
<dbReference type="AlphaFoldDB" id="A0AAW5B8L6"/>
<organism evidence="11 12">
    <name type="scientific">Oceanobacillus jordanicus</name>
    <dbReference type="NCBI Taxonomy" id="2867266"/>
    <lineage>
        <taxon>Bacteria</taxon>
        <taxon>Bacillati</taxon>
        <taxon>Bacillota</taxon>
        <taxon>Bacilli</taxon>
        <taxon>Bacillales</taxon>
        <taxon>Bacillaceae</taxon>
        <taxon>Oceanobacillus</taxon>
    </lineage>
</organism>
<dbReference type="NCBIfam" id="NF045774">
    <property type="entry name" value="cytochro_C551"/>
    <property type="match status" value="1"/>
</dbReference>
<feature type="compositionally biased region" description="Acidic residues" evidence="8">
    <location>
        <begin position="24"/>
        <end position="35"/>
    </location>
</feature>
<feature type="region of interest" description="Disordered" evidence="8">
    <location>
        <begin position="20"/>
        <end position="50"/>
    </location>
</feature>
<feature type="binding site" description="axial binding residue" evidence="7">
    <location>
        <position position="102"/>
    </location>
    <ligand>
        <name>heme c</name>
        <dbReference type="ChEBI" id="CHEBI:61717"/>
    </ligand>
    <ligandPart>
        <name>Fe</name>
        <dbReference type="ChEBI" id="CHEBI:18248"/>
    </ligandPart>
</feature>
<dbReference type="RefSeq" id="WP_238020971.1">
    <property type="nucleotide sequence ID" value="NZ_JAIFZM010000015.1"/>
</dbReference>
<dbReference type="InterPro" id="IPR054782">
    <property type="entry name" value="Cytochro_C551"/>
</dbReference>
<sequence length="123" mass="12331">MKKWLFTVLFGSALVLGACGGGDDSSEEPAEDGATEEGANQGEESEGGTVDTAAAEEAFQSNCSSCHGADLSGGVGPALTNVGSKHSADEIADIIKNGQGSMPAGQASGDDVELLANWLAEKK</sequence>
<protein>
    <submittedName>
        <fullName evidence="11">Cytochrome c</fullName>
    </submittedName>
</protein>
<keyword evidence="12" id="KW-1185">Reference proteome</keyword>
<dbReference type="PANTHER" id="PTHR37823">
    <property type="entry name" value="CYTOCHROME C-553-LIKE"/>
    <property type="match status" value="1"/>
</dbReference>
<evidence type="ECO:0000256" key="4">
    <source>
        <dbReference type="ARBA" id="ARBA00022982"/>
    </source>
</evidence>
<evidence type="ECO:0000256" key="7">
    <source>
        <dbReference type="PIRSR" id="PIRSR000025-2"/>
    </source>
</evidence>
<name>A0AAW5B8L6_9BACI</name>
<dbReference type="GO" id="GO:0016020">
    <property type="term" value="C:membrane"/>
    <property type="evidence" value="ECO:0007669"/>
    <property type="project" value="InterPro"/>
</dbReference>
<dbReference type="InterPro" id="IPR051811">
    <property type="entry name" value="Cytochrome_c550/c551-like"/>
</dbReference>
<evidence type="ECO:0000256" key="3">
    <source>
        <dbReference type="ARBA" id="ARBA00022723"/>
    </source>
</evidence>
<dbReference type="Proteomes" id="UP001199631">
    <property type="component" value="Unassembled WGS sequence"/>
</dbReference>
<feature type="chain" id="PRO_5043744857" evidence="9">
    <location>
        <begin position="21"/>
        <end position="123"/>
    </location>
</feature>
<evidence type="ECO:0000256" key="9">
    <source>
        <dbReference type="SAM" id="SignalP"/>
    </source>
</evidence>
<keyword evidence="9" id="KW-0732">Signal</keyword>
<keyword evidence="5 7" id="KW-0408">Iron</keyword>
<proteinExistence type="predicted"/>
<evidence type="ECO:0000256" key="1">
    <source>
        <dbReference type="ARBA" id="ARBA00022448"/>
    </source>
</evidence>
<dbReference type="Gene3D" id="1.10.760.10">
    <property type="entry name" value="Cytochrome c-like domain"/>
    <property type="match status" value="1"/>
</dbReference>
<feature type="signal peptide" evidence="9">
    <location>
        <begin position="1"/>
        <end position="20"/>
    </location>
</feature>
<evidence type="ECO:0000259" key="10">
    <source>
        <dbReference type="PROSITE" id="PS51007"/>
    </source>
</evidence>
<evidence type="ECO:0000256" key="5">
    <source>
        <dbReference type="ARBA" id="ARBA00023004"/>
    </source>
</evidence>
<dbReference type="PROSITE" id="PS51007">
    <property type="entry name" value="CYTC"/>
    <property type="match status" value="1"/>
</dbReference>
<dbReference type="GO" id="GO:0020037">
    <property type="term" value="F:heme binding"/>
    <property type="evidence" value="ECO:0007669"/>
    <property type="project" value="InterPro"/>
</dbReference>
<dbReference type="GO" id="GO:0009055">
    <property type="term" value="F:electron transfer activity"/>
    <property type="evidence" value="ECO:0007669"/>
    <property type="project" value="InterPro"/>
</dbReference>
<dbReference type="GO" id="GO:0005506">
    <property type="term" value="F:iron ion binding"/>
    <property type="evidence" value="ECO:0007669"/>
    <property type="project" value="InterPro"/>
</dbReference>
<feature type="binding site" description="covalent" evidence="6">
    <location>
        <position position="63"/>
    </location>
    <ligand>
        <name>heme c</name>
        <dbReference type="ChEBI" id="CHEBI:61717"/>
    </ligand>
</feature>
<dbReference type="PANTHER" id="PTHR37823:SF3">
    <property type="entry name" value="CYTOCHROME C-551"/>
    <property type="match status" value="1"/>
</dbReference>
<evidence type="ECO:0000256" key="2">
    <source>
        <dbReference type="ARBA" id="ARBA00022617"/>
    </source>
</evidence>
<keyword evidence="3 7" id="KW-0479">Metal-binding</keyword>
<evidence type="ECO:0000313" key="11">
    <source>
        <dbReference type="EMBL" id="MCG3420562.1"/>
    </source>
</evidence>
<dbReference type="InterPro" id="IPR012218">
    <property type="entry name" value="Cyt_c_BACSU-c550-type"/>
</dbReference>
<dbReference type="InterPro" id="IPR009056">
    <property type="entry name" value="Cyt_c-like_dom"/>
</dbReference>